<dbReference type="AlphaFoldDB" id="A0A0J6CDH7"/>
<proteinExistence type="predicted"/>
<dbReference type="RefSeq" id="WP_043215353.1">
    <property type="nucleotide sequence ID" value="NZ_CAJGUP010000122.1"/>
</dbReference>
<dbReference type="EMBL" id="CYTV01000001">
    <property type="protein sequence ID" value="CUI33706.1"/>
    <property type="molecule type" value="Genomic_DNA"/>
</dbReference>
<evidence type="ECO:0000313" key="5">
    <source>
        <dbReference type="Proteomes" id="UP000092950"/>
    </source>
</evidence>
<reference evidence="2 5" key="2">
    <citation type="submission" date="2016-07" db="EMBL/GenBank/DDBJ databases">
        <title>Complete genome sequences of Bordetella pseudohinzii.</title>
        <authorList>
            <person name="Spilker T."/>
            <person name="Darrah R."/>
            <person name="LiPuma J.J."/>
        </authorList>
    </citation>
    <scope>NUCLEOTIDE SEQUENCE [LARGE SCALE GENOMIC DNA]</scope>
    <source>
        <strain evidence="2 5">HI4681</strain>
    </source>
</reference>
<sequence>MSIGSFLPPGGAYALARLIAIGLFLFGSQGAQAQTCYVEGSFSMNFGTVTGAGRATTSNLKYTCAPDYAGGTTLYYQICLYLSPGDWSAGQPTRRMTNYNGGYLNYDLFSDPAHTQIIGAPGTTPVYQFQAAVAAGSPLSTHAPIYGWVYPGQAVSASRNYQEQGIQGVLRYRYSNVDYPNSADCATGGSGGGAVTFNSSGVLASYDNACWIVATDIDFGATPPPLQALREHGSIRVQCAPGTPWKVGLNNGQNFDGVMRRMIGPAGNVQYQLYLDEAHTQVWGDDDETNRATGTTDIAGNTVTLTVYGEVPPQPDLAIGSYSDTIVATLYY</sequence>
<protein>
    <submittedName>
        <fullName evidence="2">Spore coat protein U</fullName>
    </submittedName>
    <submittedName>
        <fullName evidence="3">Uncharacterized secreted protein</fullName>
    </submittedName>
</protein>
<dbReference type="Pfam" id="PF05229">
    <property type="entry name" value="SCPU"/>
    <property type="match status" value="2"/>
</dbReference>
<organism evidence="3 4">
    <name type="scientific">Bordetella pseudohinzii</name>
    <dbReference type="NCBI Taxonomy" id="1331258"/>
    <lineage>
        <taxon>Bacteria</taxon>
        <taxon>Pseudomonadati</taxon>
        <taxon>Pseudomonadota</taxon>
        <taxon>Betaproteobacteria</taxon>
        <taxon>Burkholderiales</taxon>
        <taxon>Alcaligenaceae</taxon>
        <taxon>Bordetella</taxon>
    </lineage>
</organism>
<reference evidence="3 4" key="1">
    <citation type="submission" date="2015-09" db="EMBL/GenBank/DDBJ databases">
        <authorList>
            <person name="Jackson K.R."/>
            <person name="Lunt B.L."/>
            <person name="Fisher J.N.B."/>
            <person name="Gardner A.V."/>
            <person name="Bailey M.E."/>
            <person name="Deus L.M."/>
            <person name="Earl A.S."/>
            <person name="Gibby P.D."/>
            <person name="Hartmann K.A."/>
            <person name="Liu J.E."/>
            <person name="Manci A.M."/>
            <person name="Nielsen D.A."/>
            <person name="Solomon M.B."/>
            <person name="Breakwell D.P."/>
            <person name="Burnett S.H."/>
            <person name="Grose J.H."/>
        </authorList>
    </citation>
    <scope>NUCLEOTIDE SEQUENCE [LARGE SCALE GENOMIC DNA]</scope>
    <source>
        <strain evidence="3 4">2789STDY5608636</strain>
    </source>
</reference>
<dbReference type="KEGG" id="bpdz:BBN53_11885"/>
<accession>A0A0J6CDH7</accession>
<dbReference type="InterPro" id="IPR053167">
    <property type="entry name" value="Spore_coat_component"/>
</dbReference>
<feature type="domain" description="Spore coat protein U/FanG" evidence="1">
    <location>
        <begin position="201"/>
        <end position="329"/>
    </location>
</feature>
<dbReference type="InterPro" id="IPR007893">
    <property type="entry name" value="Spore_coat_U/FanG"/>
</dbReference>
<dbReference type="EMBL" id="CP016440">
    <property type="protein sequence ID" value="ANY16534.1"/>
    <property type="molecule type" value="Genomic_DNA"/>
</dbReference>
<dbReference type="PANTHER" id="PTHR37089">
    <property type="entry name" value="PROTEIN U-RELATED"/>
    <property type="match status" value="1"/>
</dbReference>
<dbReference type="Proteomes" id="UP000053096">
    <property type="component" value="Unassembled WGS sequence"/>
</dbReference>
<dbReference type="Proteomes" id="UP000092950">
    <property type="component" value="Chromosome"/>
</dbReference>
<keyword evidence="2" id="KW-0946">Virion</keyword>
<keyword evidence="5" id="KW-1185">Reference proteome</keyword>
<dbReference type="SMART" id="SM00972">
    <property type="entry name" value="SCPU"/>
    <property type="match status" value="2"/>
</dbReference>
<dbReference type="OrthoDB" id="8751277at2"/>
<evidence type="ECO:0000313" key="4">
    <source>
        <dbReference type="Proteomes" id="UP000053096"/>
    </source>
</evidence>
<name>A0A0J6CDH7_9BORD</name>
<keyword evidence="2" id="KW-0167">Capsid protein</keyword>
<evidence type="ECO:0000313" key="3">
    <source>
        <dbReference type="EMBL" id="CUI33706.1"/>
    </source>
</evidence>
<gene>
    <name evidence="2" type="ORF">BBN53_11885</name>
    <name evidence="3" type="ORF">ERS370011_00181</name>
</gene>
<accession>A0A0M7C4C0</accession>
<feature type="domain" description="Spore coat protein U/FanG" evidence="1">
    <location>
        <begin position="27"/>
        <end position="158"/>
    </location>
</feature>
<evidence type="ECO:0000313" key="2">
    <source>
        <dbReference type="EMBL" id="ANY16534.1"/>
    </source>
</evidence>
<evidence type="ECO:0000259" key="1">
    <source>
        <dbReference type="Pfam" id="PF05229"/>
    </source>
</evidence>